<dbReference type="AlphaFoldDB" id="A0AAD1YSQ5"/>
<keyword evidence="2" id="KW-1185">Reference proteome</keyword>
<proteinExistence type="predicted"/>
<dbReference type="EMBL" id="OU503036">
    <property type="protein sequence ID" value="CAI9754162.1"/>
    <property type="molecule type" value="Genomic_DNA"/>
</dbReference>
<sequence>MCSDSSDLSVIPIYANCSPFNLPKPASSLINTVMKLASKDPERISYLSSLVAAPLQAARKGASVVPIAHGQQVLNIENYVLRAKIGIKCGVAGNYVANDLCKKCFGTAAASSASAVVTAAPESKKLFRSSSSSRSSLERKFNPVQIYTDLKKKDSDSVEVVPLKREVNRWRQLEEEDGGEK</sequence>
<accession>A0AAD1YSQ5</accession>
<dbReference type="Proteomes" id="UP000834106">
    <property type="component" value="Chromosome 1"/>
</dbReference>
<reference evidence="1" key="1">
    <citation type="submission" date="2023-05" db="EMBL/GenBank/DDBJ databases">
        <authorList>
            <person name="Huff M."/>
        </authorList>
    </citation>
    <scope>NUCLEOTIDE SEQUENCE</scope>
</reference>
<protein>
    <submittedName>
        <fullName evidence="1">Uncharacterized protein</fullName>
    </submittedName>
</protein>
<gene>
    <name evidence="1" type="ORF">FPE_LOCUS1593</name>
</gene>
<name>A0AAD1YSQ5_9LAMI</name>
<evidence type="ECO:0000313" key="1">
    <source>
        <dbReference type="EMBL" id="CAI9754162.1"/>
    </source>
</evidence>
<organism evidence="1 2">
    <name type="scientific">Fraxinus pennsylvanica</name>
    <dbReference type="NCBI Taxonomy" id="56036"/>
    <lineage>
        <taxon>Eukaryota</taxon>
        <taxon>Viridiplantae</taxon>
        <taxon>Streptophyta</taxon>
        <taxon>Embryophyta</taxon>
        <taxon>Tracheophyta</taxon>
        <taxon>Spermatophyta</taxon>
        <taxon>Magnoliopsida</taxon>
        <taxon>eudicotyledons</taxon>
        <taxon>Gunneridae</taxon>
        <taxon>Pentapetalae</taxon>
        <taxon>asterids</taxon>
        <taxon>lamiids</taxon>
        <taxon>Lamiales</taxon>
        <taxon>Oleaceae</taxon>
        <taxon>Oleeae</taxon>
        <taxon>Fraxinus</taxon>
    </lineage>
</organism>
<evidence type="ECO:0000313" key="2">
    <source>
        <dbReference type="Proteomes" id="UP000834106"/>
    </source>
</evidence>